<feature type="chain" id="PRO_5047336003" evidence="1">
    <location>
        <begin position="23"/>
        <end position="221"/>
    </location>
</feature>
<dbReference type="Proteomes" id="UP001225072">
    <property type="component" value="Unassembled WGS sequence"/>
</dbReference>
<dbReference type="InterPro" id="IPR046732">
    <property type="entry name" value="DUF6624"/>
</dbReference>
<gene>
    <name evidence="2" type="ORF">QE404_001869</name>
</gene>
<evidence type="ECO:0000313" key="3">
    <source>
        <dbReference type="Proteomes" id="UP001225072"/>
    </source>
</evidence>
<organism evidence="2 3">
    <name type="scientific">Chryseobacterium camelliae</name>
    <dbReference type="NCBI Taxonomy" id="1265445"/>
    <lineage>
        <taxon>Bacteria</taxon>
        <taxon>Pseudomonadati</taxon>
        <taxon>Bacteroidota</taxon>
        <taxon>Flavobacteriia</taxon>
        <taxon>Flavobacteriales</taxon>
        <taxon>Weeksellaceae</taxon>
        <taxon>Chryseobacterium group</taxon>
        <taxon>Chryseobacterium</taxon>
    </lineage>
</organism>
<keyword evidence="3" id="KW-1185">Reference proteome</keyword>
<proteinExistence type="predicted"/>
<feature type="signal peptide" evidence="1">
    <location>
        <begin position="1"/>
        <end position="22"/>
    </location>
</feature>
<accession>A0ABU0TI42</accession>
<evidence type="ECO:0000313" key="2">
    <source>
        <dbReference type="EMBL" id="MDQ1096722.1"/>
    </source>
</evidence>
<comment type="caution">
    <text evidence="2">The sequence shown here is derived from an EMBL/GenBank/DDBJ whole genome shotgun (WGS) entry which is preliminary data.</text>
</comment>
<dbReference type="EMBL" id="JAUTAL010000001">
    <property type="protein sequence ID" value="MDQ1096722.1"/>
    <property type="molecule type" value="Genomic_DNA"/>
</dbReference>
<dbReference type="Pfam" id="PF20329">
    <property type="entry name" value="DUF6624"/>
    <property type="match status" value="1"/>
</dbReference>
<protein>
    <submittedName>
        <fullName evidence="2">Uncharacterized protein</fullName>
    </submittedName>
</protein>
<evidence type="ECO:0000256" key="1">
    <source>
        <dbReference type="SAM" id="SignalP"/>
    </source>
</evidence>
<keyword evidence="1" id="KW-0732">Signal</keyword>
<reference evidence="2 3" key="1">
    <citation type="submission" date="2023-07" db="EMBL/GenBank/DDBJ databases">
        <title>Functional and genomic diversity of the sorghum phyllosphere microbiome.</title>
        <authorList>
            <person name="Shade A."/>
        </authorList>
    </citation>
    <scope>NUCLEOTIDE SEQUENCE [LARGE SCALE GENOMIC DNA]</scope>
    <source>
        <strain evidence="2 3">SORGH_AS_1064</strain>
    </source>
</reference>
<sequence>MIKIIQAAAALLIIAGTFSVSAQEINCKDHTAVKEKLKAIHETDQQIRSRIKKEMPSGDVSKIKEMALEMKASDKQNQLYISQLLDQCGWPEGLTAEESSAIFLVIDHADIAFMQKYLPVLESQAQVGNVSKSDLATIRDRVQMLTGKKQAYGTQTFKVGNEVYVWPVDQETMLDDRRKEMGLPSMQEYIGMLNNAYKSKVIWDKQLTVEEAASKMAKKTK</sequence>
<name>A0ABU0TI42_9FLAO</name>
<dbReference type="RefSeq" id="WP_307449592.1">
    <property type="nucleotide sequence ID" value="NZ_JAUTAL010000001.1"/>
</dbReference>